<accession>A0A4R2M9Y1</accession>
<keyword evidence="3 8" id="KW-0812">Transmembrane</keyword>
<evidence type="ECO:0000256" key="2">
    <source>
        <dbReference type="ARBA" id="ARBA00022475"/>
    </source>
</evidence>
<comment type="caution">
    <text evidence="11">The sequence shown here is derived from an EMBL/GenBank/DDBJ whole genome shotgun (WGS) entry which is preliminary data.</text>
</comment>
<name>A0A4R2M9Y1_RUBGE</name>
<dbReference type="Pfam" id="PF02706">
    <property type="entry name" value="Wzz"/>
    <property type="match status" value="1"/>
</dbReference>
<dbReference type="NCBIfam" id="TIGR03017">
    <property type="entry name" value="EpsF"/>
    <property type="match status" value="1"/>
</dbReference>
<dbReference type="Proteomes" id="UP000295106">
    <property type="component" value="Unassembled WGS sequence"/>
</dbReference>
<dbReference type="InterPro" id="IPR050445">
    <property type="entry name" value="Bact_polysacc_biosynth/exp"/>
</dbReference>
<evidence type="ECO:0000256" key="8">
    <source>
        <dbReference type="SAM" id="Phobius"/>
    </source>
</evidence>
<evidence type="ECO:0000256" key="4">
    <source>
        <dbReference type="ARBA" id="ARBA00022989"/>
    </source>
</evidence>
<keyword evidence="6" id="KW-0175">Coiled coil</keyword>
<evidence type="ECO:0000256" key="7">
    <source>
        <dbReference type="SAM" id="MobiDB-lite"/>
    </source>
</evidence>
<evidence type="ECO:0000259" key="9">
    <source>
        <dbReference type="Pfam" id="PF02706"/>
    </source>
</evidence>
<evidence type="ECO:0000256" key="3">
    <source>
        <dbReference type="ARBA" id="ARBA00022692"/>
    </source>
</evidence>
<keyword evidence="2" id="KW-1003">Cell membrane</keyword>
<dbReference type="InterPro" id="IPR003856">
    <property type="entry name" value="LPS_length_determ_N"/>
</dbReference>
<dbReference type="PANTHER" id="PTHR32309">
    <property type="entry name" value="TYROSINE-PROTEIN KINASE"/>
    <property type="match status" value="1"/>
</dbReference>
<evidence type="ECO:0000256" key="6">
    <source>
        <dbReference type="SAM" id="Coils"/>
    </source>
</evidence>
<evidence type="ECO:0000256" key="1">
    <source>
        <dbReference type="ARBA" id="ARBA00004651"/>
    </source>
</evidence>
<dbReference type="GO" id="GO:0004713">
    <property type="term" value="F:protein tyrosine kinase activity"/>
    <property type="evidence" value="ECO:0007669"/>
    <property type="project" value="TreeGrafter"/>
</dbReference>
<evidence type="ECO:0000313" key="12">
    <source>
        <dbReference type="Proteomes" id="UP000295106"/>
    </source>
</evidence>
<protein>
    <submittedName>
        <fullName evidence="11">Chain length determinant protein EpsF</fullName>
    </submittedName>
</protein>
<organism evidence="11 12">
    <name type="scientific">Rubrivivax gelatinosus</name>
    <name type="common">Rhodocyclus gelatinosus</name>
    <name type="synonym">Rhodopseudomonas gelatinosa</name>
    <dbReference type="NCBI Taxonomy" id="28068"/>
    <lineage>
        <taxon>Bacteria</taxon>
        <taxon>Pseudomonadati</taxon>
        <taxon>Pseudomonadota</taxon>
        <taxon>Betaproteobacteria</taxon>
        <taxon>Burkholderiales</taxon>
        <taxon>Sphaerotilaceae</taxon>
        <taxon>Rubrivivax</taxon>
    </lineage>
</organism>
<feature type="region of interest" description="Disordered" evidence="7">
    <location>
        <begin position="458"/>
        <end position="478"/>
    </location>
</feature>
<keyword evidence="5 8" id="KW-0472">Membrane</keyword>
<proteinExistence type="predicted"/>
<dbReference type="InterPro" id="IPR017468">
    <property type="entry name" value="Chain_len_reg_EpsF"/>
</dbReference>
<comment type="subcellular location">
    <subcellularLocation>
        <location evidence="1">Cell membrane</location>
        <topology evidence="1">Multi-pass membrane protein</topology>
    </subcellularLocation>
</comment>
<reference evidence="11 12" key="1">
    <citation type="submission" date="2019-03" db="EMBL/GenBank/DDBJ databases">
        <title>Genomic Encyclopedia of Type Strains, Phase IV (KMG-IV): sequencing the most valuable type-strain genomes for metagenomic binning, comparative biology and taxonomic classification.</title>
        <authorList>
            <person name="Goeker M."/>
        </authorList>
    </citation>
    <scope>NUCLEOTIDE SEQUENCE [LARGE SCALE GENOMIC DNA]</scope>
    <source>
        <strain evidence="11 12">DSM 1709</strain>
    </source>
</reference>
<dbReference type="RefSeq" id="WP_132648250.1">
    <property type="nucleotide sequence ID" value="NZ_NRRI01000013.1"/>
</dbReference>
<dbReference type="AlphaFoldDB" id="A0A4R2M9Y1"/>
<dbReference type="EMBL" id="SLXD01000010">
    <property type="protein sequence ID" value="TCP01124.1"/>
    <property type="molecule type" value="Genomic_DNA"/>
</dbReference>
<feature type="domain" description="Polysaccharide chain length determinant N-terminal" evidence="9">
    <location>
        <begin position="2"/>
        <end position="88"/>
    </location>
</feature>
<feature type="compositionally biased region" description="Polar residues" evidence="7">
    <location>
        <begin position="468"/>
        <end position="478"/>
    </location>
</feature>
<feature type="transmembrane region" description="Helical" evidence="8">
    <location>
        <begin position="15"/>
        <end position="35"/>
    </location>
</feature>
<dbReference type="PANTHER" id="PTHR32309:SF13">
    <property type="entry name" value="FERRIC ENTEROBACTIN TRANSPORT PROTEIN FEPE"/>
    <property type="match status" value="1"/>
</dbReference>
<gene>
    <name evidence="11" type="ORF">EV684_11054</name>
</gene>
<dbReference type="Pfam" id="PF13807">
    <property type="entry name" value="GNVR"/>
    <property type="match status" value="1"/>
</dbReference>
<evidence type="ECO:0000256" key="5">
    <source>
        <dbReference type="ARBA" id="ARBA00023136"/>
    </source>
</evidence>
<sequence>MSLAQMIDILRARKWVFLGLTGVVMLATLVLSLLLPRQYLGTASVVVDVRPDPVSVTGLPPLALTGFMATQIDILNSERVALRVIQDLGLARDPQIRQQWLEDTDGRGSVEQWLVGALQKRLDVQPSRDSNVISIQYKAPDPRFAAGLANAFAQAYIATTLELRVNPAQNFSRFFDQRTKEARTALEQAQTRLSEFQRAKGIVASDERFDIENSRLNELSTQLTLMQSATADSTSRQSQAAAGRGDQLQEVLANPVVAGLKSDLARAQAKLQELLQRLGEANPQVQQARANIGELQQRIASETRRLTGGVAVADTINRQREAQIRQALEQQRQRVLQMKAVRDEGLVLVREVENAQRLYDGLAGRFNQTTLEAQSTQSYVGLLSEAREPAEPSSPRPVLNTVIGTFLGALLALAAVLVLELADRRVRSPEDAVAVLGLPVLGVLPTPGAKRYLPGSRRLLVPPRQDGPQPSSSLTVGG</sequence>
<feature type="transmembrane region" description="Helical" evidence="8">
    <location>
        <begin position="398"/>
        <end position="419"/>
    </location>
</feature>
<dbReference type="GO" id="GO:0005886">
    <property type="term" value="C:plasma membrane"/>
    <property type="evidence" value="ECO:0007669"/>
    <property type="project" value="UniProtKB-SubCell"/>
</dbReference>
<feature type="domain" description="Tyrosine-protein kinase G-rich" evidence="10">
    <location>
        <begin position="344"/>
        <end position="418"/>
    </location>
</feature>
<evidence type="ECO:0000313" key="11">
    <source>
        <dbReference type="EMBL" id="TCP01124.1"/>
    </source>
</evidence>
<dbReference type="OrthoDB" id="8559110at2"/>
<feature type="coiled-coil region" evidence="6">
    <location>
        <begin position="257"/>
        <end position="305"/>
    </location>
</feature>
<dbReference type="InterPro" id="IPR032807">
    <property type="entry name" value="GNVR"/>
</dbReference>
<keyword evidence="4 8" id="KW-1133">Transmembrane helix</keyword>
<evidence type="ECO:0000259" key="10">
    <source>
        <dbReference type="Pfam" id="PF13807"/>
    </source>
</evidence>